<evidence type="ECO:0000313" key="2">
    <source>
        <dbReference type="EMBL" id="KEK19109.1"/>
    </source>
</evidence>
<accession>A0A073JVR9</accession>
<feature type="transmembrane region" description="Helical" evidence="1">
    <location>
        <begin position="9"/>
        <end position="26"/>
    </location>
</feature>
<comment type="caution">
    <text evidence="2">The sequence shown here is derived from an EMBL/GenBank/DDBJ whole genome shotgun (WGS) entry which is preliminary data.</text>
</comment>
<keyword evidence="1" id="KW-0472">Membrane</keyword>
<gene>
    <name evidence="2" type="ORF">BAMA_24160</name>
</gene>
<dbReference type="Proteomes" id="UP000027822">
    <property type="component" value="Unassembled WGS sequence"/>
</dbReference>
<dbReference type="AlphaFoldDB" id="A0A073JVR9"/>
<feature type="transmembrane region" description="Helical" evidence="1">
    <location>
        <begin position="32"/>
        <end position="53"/>
    </location>
</feature>
<evidence type="ECO:0000256" key="1">
    <source>
        <dbReference type="SAM" id="Phobius"/>
    </source>
</evidence>
<reference evidence="2 3" key="1">
    <citation type="submission" date="2014-06" db="EMBL/GenBank/DDBJ databases">
        <title>Draft genome sequence of Bacillus manliponensis JCM 15802 (MCCC 1A00708).</title>
        <authorList>
            <person name="Lai Q."/>
            <person name="Liu Y."/>
            <person name="Shao Z."/>
        </authorList>
    </citation>
    <scope>NUCLEOTIDE SEQUENCE [LARGE SCALE GENOMIC DNA]</scope>
    <source>
        <strain evidence="2 3">JCM 15802</strain>
    </source>
</reference>
<dbReference type="RefSeq" id="WP_034639383.1">
    <property type="nucleotide sequence ID" value="NZ_CBCSJC010000008.1"/>
</dbReference>
<dbReference type="STRING" id="574376.BAMA_24160"/>
<keyword evidence="1" id="KW-0812">Transmembrane</keyword>
<name>A0A073JVR9_9BACI</name>
<sequence length="67" mass="7863">MKQKTIKNILEYVWIGIVLLFGYYYLKDQSFWILFLVTFVLAGAGALSINFLFEGLAIRKKKKEENK</sequence>
<evidence type="ECO:0000313" key="3">
    <source>
        <dbReference type="Proteomes" id="UP000027822"/>
    </source>
</evidence>
<protein>
    <submittedName>
        <fullName evidence="2">Uncharacterized protein</fullName>
    </submittedName>
</protein>
<proteinExistence type="predicted"/>
<organism evidence="2 3">
    <name type="scientific">Bacillus manliponensis</name>
    <dbReference type="NCBI Taxonomy" id="574376"/>
    <lineage>
        <taxon>Bacteria</taxon>
        <taxon>Bacillati</taxon>
        <taxon>Bacillota</taxon>
        <taxon>Bacilli</taxon>
        <taxon>Bacillales</taxon>
        <taxon>Bacillaceae</taxon>
        <taxon>Bacillus</taxon>
        <taxon>Bacillus cereus group</taxon>
    </lineage>
</organism>
<keyword evidence="1" id="KW-1133">Transmembrane helix</keyword>
<dbReference type="EMBL" id="JOTN01000009">
    <property type="protein sequence ID" value="KEK19109.1"/>
    <property type="molecule type" value="Genomic_DNA"/>
</dbReference>
<keyword evidence="3" id="KW-1185">Reference proteome</keyword>
<dbReference type="OrthoDB" id="2904034at2"/>